<accession>A0AAV4BSE2</accession>
<organism evidence="2 3">
    <name type="scientific">Plakobranchus ocellatus</name>
    <dbReference type="NCBI Taxonomy" id="259542"/>
    <lineage>
        <taxon>Eukaryota</taxon>
        <taxon>Metazoa</taxon>
        <taxon>Spiralia</taxon>
        <taxon>Lophotrochozoa</taxon>
        <taxon>Mollusca</taxon>
        <taxon>Gastropoda</taxon>
        <taxon>Heterobranchia</taxon>
        <taxon>Euthyneura</taxon>
        <taxon>Panpulmonata</taxon>
        <taxon>Sacoglossa</taxon>
        <taxon>Placobranchoidea</taxon>
        <taxon>Plakobranchidae</taxon>
        <taxon>Plakobranchus</taxon>
    </lineage>
</organism>
<feature type="region of interest" description="Disordered" evidence="1">
    <location>
        <begin position="33"/>
        <end position="94"/>
    </location>
</feature>
<dbReference type="AlphaFoldDB" id="A0AAV4BSE2"/>
<sequence length="94" mass="10230">MQVKTSGSSFSRAAPRSLVEWFRDGSASMSTHLHNQRTYIASPQQGGLRLSGPPSGQRAGGGARNRDRRVPADLRSDSLATVPPRFLVHKEQTT</sequence>
<feature type="compositionally biased region" description="Basic and acidic residues" evidence="1">
    <location>
        <begin position="64"/>
        <end position="76"/>
    </location>
</feature>
<protein>
    <submittedName>
        <fullName evidence="2">Tripartite motif-containing protein 2-like</fullName>
    </submittedName>
</protein>
<dbReference type="EMBL" id="BLXT01005315">
    <property type="protein sequence ID" value="GFO22020.1"/>
    <property type="molecule type" value="Genomic_DNA"/>
</dbReference>
<name>A0AAV4BSE2_9GAST</name>
<feature type="compositionally biased region" description="Polar residues" evidence="1">
    <location>
        <begin position="33"/>
        <end position="45"/>
    </location>
</feature>
<keyword evidence="3" id="KW-1185">Reference proteome</keyword>
<gene>
    <name evidence="2" type="ORF">PoB_004852500</name>
</gene>
<reference evidence="2 3" key="1">
    <citation type="journal article" date="2021" name="Elife">
        <title>Chloroplast acquisition without the gene transfer in kleptoplastic sea slugs, Plakobranchus ocellatus.</title>
        <authorList>
            <person name="Maeda T."/>
            <person name="Takahashi S."/>
            <person name="Yoshida T."/>
            <person name="Shimamura S."/>
            <person name="Takaki Y."/>
            <person name="Nagai Y."/>
            <person name="Toyoda A."/>
            <person name="Suzuki Y."/>
            <person name="Arimoto A."/>
            <person name="Ishii H."/>
            <person name="Satoh N."/>
            <person name="Nishiyama T."/>
            <person name="Hasebe M."/>
            <person name="Maruyama T."/>
            <person name="Minagawa J."/>
            <person name="Obokata J."/>
            <person name="Shigenobu S."/>
        </authorList>
    </citation>
    <scope>NUCLEOTIDE SEQUENCE [LARGE SCALE GENOMIC DNA]</scope>
</reference>
<proteinExistence type="predicted"/>
<dbReference type="Proteomes" id="UP000735302">
    <property type="component" value="Unassembled WGS sequence"/>
</dbReference>
<evidence type="ECO:0000313" key="2">
    <source>
        <dbReference type="EMBL" id="GFO22020.1"/>
    </source>
</evidence>
<comment type="caution">
    <text evidence="2">The sequence shown here is derived from an EMBL/GenBank/DDBJ whole genome shotgun (WGS) entry which is preliminary data.</text>
</comment>
<evidence type="ECO:0000256" key="1">
    <source>
        <dbReference type="SAM" id="MobiDB-lite"/>
    </source>
</evidence>
<evidence type="ECO:0000313" key="3">
    <source>
        <dbReference type="Proteomes" id="UP000735302"/>
    </source>
</evidence>